<keyword evidence="2" id="KW-1185">Reference proteome</keyword>
<feature type="region of interest" description="Disordered" evidence="1">
    <location>
        <begin position="213"/>
        <end position="244"/>
    </location>
</feature>
<evidence type="ECO:0000313" key="3">
    <source>
        <dbReference type="WBParaSite" id="nRc.2.0.1.t14209-RA"/>
    </source>
</evidence>
<organism evidence="2 3">
    <name type="scientific">Romanomermis culicivorax</name>
    <name type="common">Nematode worm</name>
    <dbReference type="NCBI Taxonomy" id="13658"/>
    <lineage>
        <taxon>Eukaryota</taxon>
        <taxon>Metazoa</taxon>
        <taxon>Ecdysozoa</taxon>
        <taxon>Nematoda</taxon>
        <taxon>Enoplea</taxon>
        <taxon>Dorylaimia</taxon>
        <taxon>Mermithida</taxon>
        <taxon>Mermithoidea</taxon>
        <taxon>Mermithidae</taxon>
        <taxon>Romanomermis</taxon>
    </lineage>
</organism>
<reference evidence="3" key="1">
    <citation type="submission" date="2022-11" db="UniProtKB">
        <authorList>
            <consortium name="WormBaseParasite"/>
        </authorList>
    </citation>
    <scope>IDENTIFICATION</scope>
</reference>
<evidence type="ECO:0000313" key="2">
    <source>
        <dbReference type="Proteomes" id="UP000887565"/>
    </source>
</evidence>
<sequence length="244" mass="26721">MLLCIKEFLPLAQIRDFNYKDTKFRCRADNGGPLAASTPINNHGQQQPATSLISVDTDKASIVEIVIPSLTVNLRYQDSQGKPKLVLLESDLQAMTRLMAMVVETMDTLLEDWYPSLGTRFVHTSEGKYLVNRIVPCPYCLLLTNGNLRRMSSDQLLINSSEDWSIFSLSKNSPSDQIGRSVQQHAKCAALAAQSTSNIAKPDGRVIKSKTFDCSSSGIQRRASTSSQDSGLNESSAFAGAEIA</sequence>
<dbReference type="WBParaSite" id="nRc.2.0.1.t14209-RA">
    <property type="protein sequence ID" value="nRc.2.0.1.t14209-RA"/>
    <property type="gene ID" value="nRc.2.0.1.g14209"/>
</dbReference>
<dbReference type="AlphaFoldDB" id="A0A915IK16"/>
<protein>
    <submittedName>
        <fullName evidence="3">Uncharacterized protein</fullName>
    </submittedName>
</protein>
<name>A0A915IK16_ROMCU</name>
<evidence type="ECO:0000256" key="1">
    <source>
        <dbReference type="SAM" id="MobiDB-lite"/>
    </source>
</evidence>
<accession>A0A915IK16</accession>
<dbReference type="Proteomes" id="UP000887565">
    <property type="component" value="Unplaced"/>
</dbReference>
<feature type="compositionally biased region" description="Polar residues" evidence="1">
    <location>
        <begin position="213"/>
        <end position="236"/>
    </location>
</feature>
<proteinExistence type="predicted"/>